<evidence type="ECO:0000313" key="5">
    <source>
        <dbReference type="Proteomes" id="UP001500063"/>
    </source>
</evidence>
<evidence type="ECO:0000313" key="4">
    <source>
        <dbReference type="EMBL" id="GAA0349676.1"/>
    </source>
</evidence>
<gene>
    <name evidence="4" type="ORF">GCM10010319_28150</name>
</gene>
<protein>
    <submittedName>
        <fullName evidence="3">Phagocyte signaling-impaired protein</fullName>
    </submittedName>
</protein>
<evidence type="ECO:0000256" key="2">
    <source>
        <dbReference type="SAM" id="SignalP"/>
    </source>
</evidence>
<reference evidence="4" key="3">
    <citation type="submission" date="2023-12" db="EMBL/GenBank/DDBJ databases">
        <authorList>
            <person name="Sun Q."/>
            <person name="Inoue M."/>
        </authorList>
    </citation>
    <scope>NUCLEOTIDE SEQUENCE</scope>
    <source>
        <strain evidence="4">JCM 4565</strain>
    </source>
</reference>
<dbReference type="Proteomes" id="UP001500063">
    <property type="component" value="Unassembled WGS sequence"/>
</dbReference>
<dbReference type="EMBL" id="AB937727">
    <property type="protein sequence ID" value="BAP27985.1"/>
    <property type="molecule type" value="Genomic_DNA"/>
</dbReference>
<evidence type="ECO:0000313" key="3">
    <source>
        <dbReference type="EMBL" id="BAP27985.1"/>
    </source>
</evidence>
<reference evidence="4 5" key="2">
    <citation type="journal article" date="2019" name="Int. J. Syst. Evol. Microbiol.">
        <title>The Global Catalogue of Microorganisms (GCM) 10K type strain sequencing project: providing services to taxonomists for standard genome sequencing and annotation.</title>
        <authorList>
            <consortium name="The Broad Institute Genomics Platform"/>
            <consortium name="The Broad Institute Genome Sequencing Center for Infectious Disease"/>
            <person name="Wu L."/>
            <person name="Ma J."/>
        </authorList>
    </citation>
    <scope>NUCLEOTIDE SEQUENCE [LARGE SCALE GENOMIC DNA]</scope>
    <source>
        <strain evidence="4 5">JCM 4565</strain>
    </source>
</reference>
<sequence length="318" mass="34573">MKRYRTALAAALLTACAALGTTVSATADPAAPAASRAATRTPSPDAPHRGTVTLAHRPADSPAPGRDRAVRAFAEGRRQQAARQSRITGRQAKDADLTHNWWGVFPQPGTHDGIMATHSVDPAYHVSDAENFTYAPTTKAQNSCMEMVTAYWNTGDEIWAWDWCSSPGGPAKTLTIDAAFLATYTTTATGRPAYTVQMVQDSPSANQWSAYLYNYRTSGWDLLYRQSGRDQSGLDHGWDMFEIYASTNPSTGTGYYCTEARSTVFDSSAVQLRGGGAWRPARPADSPWTDTAPQGRDFLCPALRFLPAGANDHWTVRQ</sequence>
<dbReference type="PROSITE" id="PS51257">
    <property type="entry name" value="PROKAR_LIPOPROTEIN"/>
    <property type="match status" value="1"/>
</dbReference>
<keyword evidence="5" id="KW-1185">Reference proteome</keyword>
<evidence type="ECO:0000256" key="1">
    <source>
        <dbReference type="SAM" id="MobiDB-lite"/>
    </source>
</evidence>
<feature type="signal peptide" evidence="2">
    <location>
        <begin position="1"/>
        <end position="27"/>
    </location>
</feature>
<name>A0A077KEH8_9ACTN</name>
<organism evidence="3">
    <name type="scientific">Streptomyces blastmyceticus</name>
    <dbReference type="NCBI Taxonomy" id="68180"/>
    <lineage>
        <taxon>Bacteria</taxon>
        <taxon>Bacillati</taxon>
        <taxon>Actinomycetota</taxon>
        <taxon>Actinomycetes</taxon>
        <taxon>Kitasatosporales</taxon>
        <taxon>Streptomycetaceae</taxon>
        <taxon>Streptomyces</taxon>
    </lineage>
</organism>
<keyword evidence="2" id="KW-0732">Signal</keyword>
<feature type="compositionally biased region" description="Low complexity" evidence="1">
    <location>
        <begin position="31"/>
        <end position="43"/>
    </location>
</feature>
<reference evidence="3" key="1">
    <citation type="journal article" date="2014" name="J. Am. Chem. Soc.">
        <title>A methyltransferase initiates terpene cyclization in teleocidin B biosynthesis.</title>
        <authorList>
            <person name="Awakawa T."/>
            <person name="Zhang L."/>
            <person name="Wakimoto T."/>
            <person name="Hoshino S."/>
            <person name="Mori T."/>
            <person name="Ito T."/>
            <person name="Ishikawa J."/>
            <person name="Tanner M.E."/>
            <person name="Abe I."/>
        </authorList>
    </citation>
    <scope>NUCLEOTIDE SEQUENCE</scope>
    <source>
        <strain evidence="3">NBRC 12747</strain>
    </source>
</reference>
<proteinExistence type="predicted"/>
<feature type="chain" id="PRO_5001719462" evidence="2">
    <location>
        <begin position="28"/>
        <end position="318"/>
    </location>
</feature>
<dbReference type="AlphaFoldDB" id="A0A077KEH8"/>
<dbReference type="EMBL" id="BAAABW010000015">
    <property type="protein sequence ID" value="GAA0349676.1"/>
    <property type="molecule type" value="Genomic_DNA"/>
</dbReference>
<accession>A0A077KEH8</accession>
<feature type="region of interest" description="Disordered" evidence="1">
    <location>
        <begin position="31"/>
        <end position="66"/>
    </location>
</feature>
<dbReference type="RefSeq" id="WP_344118138.1">
    <property type="nucleotide sequence ID" value="NZ_BAAABW010000015.1"/>
</dbReference>